<name>A0A9N8EP43_9STRA</name>
<dbReference type="Proteomes" id="UP001153069">
    <property type="component" value="Unassembled WGS sequence"/>
</dbReference>
<keyword evidence="10" id="KW-0325">Glycoprotein</keyword>
<feature type="region of interest" description="Disordered" evidence="11">
    <location>
        <begin position="120"/>
        <end position="155"/>
    </location>
</feature>
<dbReference type="PROSITE" id="PS50929">
    <property type="entry name" value="ABC_TM1F"/>
    <property type="match status" value="2"/>
</dbReference>
<dbReference type="Pfam" id="PF00664">
    <property type="entry name" value="ABC_membrane"/>
    <property type="match status" value="2"/>
</dbReference>
<sequence length="1490" mass="164226">MPVYGSIPKVSPEDANTNHVADNALNHVAKTEEETPLLPPASSAAMSGNCCSGDSEKSLLSNLWTNLVFNWFTPVLYRGNDKKKLDPEDMDLVPFPHDCDTHCVAEIFYEHWRAEIARAKKEEEAANSTTTGTSSEQQQQQQSKDDKKKKKPPTPPSLVIALAKSFGREFMLAGLLKLVHDACIFVGPQVLNAMIYYLRNAKAPMSEGLGLTALVTVSQLAMSFCLRHYFFSCYMVGLKLRTAVVVAVYEKALVLAAGERQTRTVGEITNLMSIDAKRLQDLTSYLHAIWYTVFQITLALFFLFQQLGASCLGGVVVMIIMMPVTKTVAQWMGRRQKRVMKAKDERVEINSEVMSNIKVIKLQAWEESFQNKILRFRATEMSELWTYYVGSAASAMLWNSTPVAVAVATFAAYVLSGNELEVASALTALALFDILRFPLFMLPQIVNRIVEAGVSMARIRSFLLCKEHEPIPPGLLQQNGVDLSYLSAAYETRKPRLQGVDPDPKTKELLEAQWDVALLKSQLEDAEQKIRDLVKSAERQKRQSTGHESLSKPEDWEDLHGGGGVETMEPVAEDTAASDIGTAEDGKDPERGVSSSANLLCLRRVNFQCNEGELIAVVGFVGSGKSTLINTILGEVRVLAGTSAVRGSLSYFSQSPFILNATIRDNILFGHVNDDNIDEERYQRALECCALAHDLKMLSHGDMTEIGERGVTLSGGQKARVALARAVYHNADVSLIDDALSAVDAHVAKHLFHECIAGELLNSKADSGKKRSVILVTNALQYLSHPRVNKIVVINDGRIAEQGTHKELASAPDSLFARFLAVIEETGIKGGDDAEEDSVEDEEEAEEVDKSERRSSISKKRRASITDSTRADKEKKTQLMTEEARSTGHVGLPVYLAWAKAAGGYWVPFAIVLIFGSVEGMNVLSKWWLTYWSSHASGGSQMGFLEIYALINLGFVISTFFAMVLLVTIGMRASQNFFAHMLDTMMRVPMSFFDTTPIGRIINRFSKDMYTIDEELVMTLRMYIRNITQILSTIMVISGVSPVFTASLIPIILFYIRQQAFFTITYRELKRLDSVYRSPLYALLGETVDGVASIRAFSAQNALMTRLKNSLDKQQHAYYLTCSAQCWLAVRLELVGTLIITFACLCAVAEHASVNGNETQAGLFGLAISFSLSITQSLNWSVRMASDFEAQMVAVERVKDYCDLTEEADRKCDDDDRLMSKSGTDSWPRGEIIFDNAKLRYRSELPLVLKGLDIHIPAGSKVGIVGRTGAGKSTLMIALLRLVELDSGRILMDGVDASTVGLALLRSKIAVIPQDPVLFSGTIRSNLDPFQEFSDETLYGVLHRVGLFFTSSTENGRSLSSASLASLVSQCAVQSLEDTVSEGGINYSVGQRQLVVIARALLCRATIVIMDEATAAVDADTDARIQTVMRTEFVNATCLTVAHRLNTIMDSDLILVMDDGRAAEFDKPKALLGRGGMFRDLVQASKNTGM</sequence>
<feature type="transmembrane region" description="Helical" evidence="12">
    <location>
        <begin position="307"/>
        <end position="329"/>
    </location>
</feature>
<feature type="domain" description="ABC transmembrane type-1" evidence="14">
    <location>
        <begin position="172"/>
        <end position="451"/>
    </location>
</feature>
<dbReference type="Gene3D" id="3.40.50.300">
    <property type="entry name" value="P-loop containing nucleotide triphosphate hydrolases"/>
    <property type="match status" value="2"/>
</dbReference>
<accession>A0A9N8EP43</accession>
<feature type="domain" description="ABC transporter" evidence="13">
    <location>
        <begin position="1232"/>
        <end position="1484"/>
    </location>
</feature>
<feature type="domain" description="ABC transporter" evidence="13">
    <location>
        <begin position="575"/>
        <end position="821"/>
    </location>
</feature>
<dbReference type="GO" id="GO:0005524">
    <property type="term" value="F:ATP binding"/>
    <property type="evidence" value="ECO:0007669"/>
    <property type="project" value="UniProtKB-KW"/>
</dbReference>
<feature type="region of interest" description="Disordered" evidence="11">
    <location>
        <begin position="830"/>
        <end position="882"/>
    </location>
</feature>
<dbReference type="CDD" id="cd18603">
    <property type="entry name" value="ABC_6TM_MRP1_2_3_6_D2_like"/>
    <property type="match status" value="1"/>
</dbReference>
<evidence type="ECO:0000256" key="3">
    <source>
        <dbReference type="ARBA" id="ARBA00022554"/>
    </source>
</evidence>
<protein>
    <submittedName>
        <fullName evidence="15">Multiple drug resistance-associated protein-like transporter 1</fullName>
    </submittedName>
</protein>
<keyword evidence="3" id="KW-0926">Vacuole</keyword>
<keyword evidence="8 12" id="KW-1133">Transmembrane helix</keyword>
<dbReference type="InterPro" id="IPR003439">
    <property type="entry name" value="ABC_transporter-like_ATP-bd"/>
</dbReference>
<dbReference type="PANTHER" id="PTHR24223:SF443">
    <property type="entry name" value="MULTIDRUG-RESISTANCE LIKE PROTEIN 1, ISOFORM I"/>
    <property type="match status" value="1"/>
</dbReference>
<feature type="transmembrane region" description="Helical" evidence="12">
    <location>
        <begin position="282"/>
        <end position="301"/>
    </location>
</feature>
<evidence type="ECO:0000256" key="6">
    <source>
        <dbReference type="ARBA" id="ARBA00022741"/>
    </source>
</evidence>
<keyword evidence="4 12" id="KW-0812">Transmembrane</keyword>
<dbReference type="InterPro" id="IPR050173">
    <property type="entry name" value="ABC_transporter_C-like"/>
</dbReference>
<dbReference type="FunFam" id="1.20.1560.10:FF:000010">
    <property type="entry name" value="Multidrug resistance-associated ABC transporter"/>
    <property type="match status" value="1"/>
</dbReference>
<dbReference type="FunFam" id="3.40.50.300:FF:000630">
    <property type="entry name" value="ATP-binding cassette (ABC) transporter, putative"/>
    <property type="match status" value="1"/>
</dbReference>
<feature type="compositionally biased region" description="Basic and acidic residues" evidence="11">
    <location>
        <begin position="549"/>
        <end position="560"/>
    </location>
</feature>
<evidence type="ECO:0000313" key="16">
    <source>
        <dbReference type="Proteomes" id="UP001153069"/>
    </source>
</evidence>
<dbReference type="SUPFAM" id="SSF90123">
    <property type="entry name" value="ABC transporter transmembrane region"/>
    <property type="match status" value="2"/>
</dbReference>
<feature type="transmembrane region" description="Helical" evidence="12">
    <location>
        <begin position="1030"/>
        <end position="1056"/>
    </location>
</feature>
<comment type="caution">
    <text evidence="15">The sequence shown here is derived from an EMBL/GenBank/DDBJ whole genome shotgun (WGS) entry which is preliminary data.</text>
</comment>
<evidence type="ECO:0000256" key="5">
    <source>
        <dbReference type="ARBA" id="ARBA00022737"/>
    </source>
</evidence>
<dbReference type="InterPro" id="IPR027417">
    <property type="entry name" value="P-loop_NTPase"/>
</dbReference>
<evidence type="ECO:0000256" key="10">
    <source>
        <dbReference type="ARBA" id="ARBA00023180"/>
    </source>
</evidence>
<feature type="transmembrane region" description="Helical" evidence="12">
    <location>
        <begin position="949"/>
        <end position="971"/>
    </location>
</feature>
<dbReference type="SUPFAM" id="SSF52540">
    <property type="entry name" value="P-loop containing nucleoside triphosphate hydrolases"/>
    <property type="match status" value="2"/>
</dbReference>
<feature type="domain" description="ABC transmembrane type-1" evidence="14">
    <location>
        <begin position="947"/>
        <end position="1190"/>
    </location>
</feature>
<dbReference type="OrthoDB" id="6500128at2759"/>
<dbReference type="InterPro" id="IPR011527">
    <property type="entry name" value="ABC1_TM_dom"/>
</dbReference>
<evidence type="ECO:0000256" key="9">
    <source>
        <dbReference type="ARBA" id="ARBA00023136"/>
    </source>
</evidence>
<dbReference type="InterPro" id="IPR003593">
    <property type="entry name" value="AAA+_ATPase"/>
</dbReference>
<evidence type="ECO:0000256" key="4">
    <source>
        <dbReference type="ARBA" id="ARBA00022692"/>
    </source>
</evidence>
<evidence type="ECO:0000259" key="14">
    <source>
        <dbReference type="PROSITE" id="PS50929"/>
    </source>
</evidence>
<dbReference type="FunFam" id="3.40.50.300:FF:000997">
    <property type="entry name" value="Multidrug resistance-associated protein 1"/>
    <property type="match status" value="1"/>
</dbReference>
<feature type="compositionally biased region" description="Low complexity" evidence="11">
    <location>
        <begin position="126"/>
        <end position="142"/>
    </location>
</feature>
<keyword evidence="5" id="KW-0677">Repeat</keyword>
<dbReference type="FunFam" id="1.20.1560.10:FF:000020">
    <property type="entry name" value="ABC metal ion transporter"/>
    <property type="match status" value="1"/>
</dbReference>
<feature type="transmembrane region" description="Helical" evidence="12">
    <location>
        <begin position="905"/>
        <end position="929"/>
    </location>
</feature>
<comment type="subcellular location">
    <subcellularLocation>
        <location evidence="1">Vacuole membrane</location>
        <topology evidence="1">Multi-pass membrane protein</topology>
    </subcellularLocation>
</comment>
<feature type="region of interest" description="Disordered" evidence="11">
    <location>
        <begin position="537"/>
        <end position="567"/>
    </location>
</feature>
<evidence type="ECO:0000259" key="13">
    <source>
        <dbReference type="PROSITE" id="PS50893"/>
    </source>
</evidence>
<feature type="compositionally biased region" description="Acidic residues" evidence="11">
    <location>
        <begin position="833"/>
        <end position="847"/>
    </location>
</feature>
<evidence type="ECO:0000256" key="7">
    <source>
        <dbReference type="ARBA" id="ARBA00022840"/>
    </source>
</evidence>
<keyword evidence="6" id="KW-0547">Nucleotide-binding</keyword>
<dbReference type="GO" id="GO:0005774">
    <property type="term" value="C:vacuolar membrane"/>
    <property type="evidence" value="ECO:0007669"/>
    <property type="project" value="UniProtKB-SubCell"/>
</dbReference>
<evidence type="ECO:0000256" key="12">
    <source>
        <dbReference type="SAM" id="Phobius"/>
    </source>
</evidence>
<keyword evidence="2" id="KW-0813">Transport</keyword>
<feature type="transmembrane region" description="Helical" evidence="12">
    <location>
        <begin position="385"/>
        <end position="416"/>
    </location>
</feature>
<feature type="transmembrane region" description="Helical" evidence="12">
    <location>
        <begin position="210"/>
        <end position="231"/>
    </location>
</feature>
<dbReference type="CDD" id="cd18595">
    <property type="entry name" value="ABC_6TM_MRP1_2_3_6_D1_like"/>
    <property type="match status" value="1"/>
</dbReference>
<dbReference type="SMART" id="SM00382">
    <property type="entry name" value="AAA"/>
    <property type="match status" value="2"/>
</dbReference>
<keyword evidence="7" id="KW-0067">ATP-binding</keyword>
<reference evidence="15" key="1">
    <citation type="submission" date="2020-06" db="EMBL/GenBank/DDBJ databases">
        <authorList>
            <consortium name="Plant Systems Biology data submission"/>
        </authorList>
    </citation>
    <scope>NUCLEOTIDE SEQUENCE</scope>
    <source>
        <strain evidence="15">D6</strain>
    </source>
</reference>
<dbReference type="PROSITE" id="PS50893">
    <property type="entry name" value="ABC_TRANSPORTER_2"/>
    <property type="match status" value="2"/>
</dbReference>
<evidence type="ECO:0000256" key="1">
    <source>
        <dbReference type="ARBA" id="ARBA00004128"/>
    </source>
</evidence>
<dbReference type="PANTHER" id="PTHR24223">
    <property type="entry name" value="ATP-BINDING CASSETTE SUB-FAMILY C"/>
    <property type="match status" value="1"/>
</dbReference>
<dbReference type="InterPro" id="IPR017871">
    <property type="entry name" value="ABC_transporter-like_CS"/>
</dbReference>
<keyword evidence="9 12" id="KW-0472">Membrane</keyword>
<dbReference type="GO" id="GO:0140359">
    <property type="term" value="F:ABC-type transporter activity"/>
    <property type="evidence" value="ECO:0007669"/>
    <property type="project" value="InterPro"/>
</dbReference>
<dbReference type="GO" id="GO:0016887">
    <property type="term" value="F:ATP hydrolysis activity"/>
    <property type="evidence" value="ECO:0007669"/>
    <property type="project" value="InterPro"/>
</dbReference>
<dbReference type="PROSITE" id="PS00211">
    <property type="entry name" value="ABC_TRANSPORTER_1"/>
    <property type="match status" value="2"/>
</dbReference>
<evidence type="ECO:0000313" key="15">
    <source>
        <dbReference type="EMBL" id="CAB9522599.1"/>
    </source>
</evidence>
<dbReference type="GO" id="GO:0000323">
    <property type="term" value="C:lytic vacuole"/>
    <property type="evidence" value="ECO:0007669"/>
    <property type="project" value="UniProtKB-ARBA"/>
</dbReference>
<dbReference type="CDD" id="cd03250">
    <property type="entry name" value="ABCC_MRP_domain1"/>
    <property type="match status" value="1"/>
</dbReference>
<evidence type="ECO:0000256" key="11">
    <source>
        <dbReference type="SAM" id="MobiDB-lite"/>
    </source>
</evidence>
<proteinExistence type="predicted"/>
<organism evidence="15 16">
    <name type="scientific">Seminavis robusta</name>
    <dbReference type="NCBI Taxonomy" id="568900"/>
    <lineage>
        <taxon>Eukaryota</taxon>
        <taxon>Sar</taxon>
        <taxon>Stramenopiles</taxon>
        <taxon>Ochrophyta</taxon>
        <taxon>Bacillariophyta</taxon>
        <taxon>Bacillariophyceae</taxon>
        <taxon>Bacillariophycidae</taxon>
        <taxon>Naviculales</taxon>
        <taxon>Naviculaceae</taxon>
        <taxon>Seminavis</taxon>
    </lineage>
</organism>
<dbReference type="InterPro" id="IPR036640">
    <property type="entry name" value="ABC1_TM_sf"/>
</dbReference>
<evidence type="ECO:0000256" key="8">
    <source>
        <dbReference type="ARBA" id="ARBA00022989"/>
    </source>
</evidence>
<dbReference type="Pfam" id="PF00005">
    <property type="entry name" value="ABC_tran"/>
    <property type="match status" value="2"/>
</dbReference>
<dbReference type="Gene3D" id="1.20.1560.10">
    <property type="entry name" value="ABC transporter type 1, transmembrane domain"/>
    <property type="match status" value="2"/>
</dbReference>
<gene>
    <name evidence="15" type="ORF">SEMRO_1322_G262550.1</name>
</gene>
<evidence type="ECO:0000256" key="2">
    <source>
        <dbReference type="ARBA" id="ARBA00022448"/>
    </source>
</evidence>
<dbReference type="CDD" id="cd03244">
    <property type="entry name" value="ABCC_MRP_domain2"/>
    <property type="match status" value="1"/>
</dbReference>
<keyword evidence="16" id="KW-1185">Reference proteome</keyword>
<dbReference type="EMBL" id="CAICTM010001320">
    <property type="protein sequence ID" value="CAB9522599.1"/>
    <property type="molecule type" value="Genomic_DNA"/>
</dbReference>
<feature type="transmembrane region" description="Helical" evidence="12">
    <location>
        <begin position="422"/>
        <end position="442"/>
    </location>
</feature>
<feature type="compositionally biased region" description="Basic and acidic residues" evidence="11">
    <location>
        <begin position="869"/>
        <end position="882"/>
    </location>
</feature>